<evidence type="ECO:0000313" key="2">
    <source>
        <dbReference type="Proteomes" id="UP000282818"/>
    </source>
</evidence>
<organism evidence="1 2">
    <name type="scientific">Neptunomonas marina</name>
    <dbReference type="NCBI Taxonomy" id="1815562"/>
    <lineage>
        <taxon>Bacteria</taxon>
        <taxon>Pseudomonadati</taxon>
        <taxon>Pseudomonadota</taxon>
        <taxon>Gammaproteobacteria</taxon>
        <taxon>Oceanospirillales</taxon>
        <taxon>Oceanospirillaceae</taxon>
        <taxon>Neptunomonas</taxon>
    </lineage>
</organism>
<dbReference type="Pfam" id="PF00300">
    <property type="entry name" value="His_Phos_1"/>
    <property type="match status" value="1"/>
</dbReference>
<dbReference type="AlphaFoldDB" id="A0A437Q660"/>
<comment type="caution">
    <text evidence="1">The sequence shown here is derived from an EMBL/GenBank/DDBJ whole genome shotgun (WGS) entry which is preliminary data.</text>
</comment>
<protein>
    <submittedName>
        <fullName evidence="1">Histidine phosphatase family protein</fullName>
    </submittedName>
</protein>
<evidence type="ECO:0000313" key="1">
    <source>
        <dbReference type="EMBL" id="RVU29982.1"/>
    </source>
</evidence>
<gene>
    <name evidence="1" type="ORF">EOE65_13050</name>
</gene>
<dbReference type="CDD" id="cd07067">
    <property type="entry name" value="HP_PGM_like"/>
    <property type="match status" value="1"/>
</dbReference>
<dbReference type="Gene3D" id="3.40.50.1240">
    <property type="entry name" value="Phosphoglycerate mutase-like"/>
    <property type="match status" value="1"/>
</dbReference>
<dbReference type="PANTHER" id="PTHR47623">
    <property type="entry name" value="OS09G0287300 PROTEIN"/>
    <property type="match status" value="1"/>
</dbReference>
<dbReference type="SUPFAM" id="SSF53254">
    <property type="entry name" value="Phosphoglycerate mutase-like"/>
    <property type="match status" value="1"/>
</dbReference>
<proteinExistence type="predicted"/>
<dbReference type="RefSeq" id="WP_127694767.1">
    <property type="nucleotide sequence ID" value="NZ_SACQ01000006.1"/>
</dbReference>
<sequence>MRLLTLVRHAKSSWKDPDLTDYERPLNKRGRRDLPHAAQRCKAQLPPPDIIIASGAVRTWITATAIHQHFGLAVPLIEDDSLYLASAEAMAALLMGQSDHHVMLVGHNPGLTELVYALSGEALDKFPTSAILHLHLNLDDWADLHLDCGIISHFDYPKLHK</sequence>
<dbReference type="EMBL" id="SACQ01000006">
    <property type="protein sequence ID" value="RVU29982.1"/>
    <property type="molecule type" value="Genomic_DNA"/>
</dbReference>
<dbReference type="Proteomes" id="UP000282818">
    <property type="component" value="Unassembled WGS sequence"/>
</dbReference>
<accession>A0A437Q660</accession>
<dbReference type="PANTHER" id="PTHR47623:SF1">
    <property type="entry name" value="OS09G0287300 PROTEIN"/>
    <property type="match status" value="1"/>
</dbReference>
<name>A0A437Q660_9GAMM</name>
<keyword evidence="2" id="KW-1185">Reference proteome</keyword>
<dbReference type="InterPro" id="IPR029033">
    <property type="entry name" value="His_PPase_superfam"/>
</dbReference>
<reference evidence="1 2" key="1">
    <citation type="submission" date="2019-01" db="EMBL/GenBank/DDBJ databases">
        <authorList>
            <person name="Chen W.-M."/>
        </authorList>
    </citation>
    <scope>NUCLEOTIDE SEQUENCE [LARGE SCALE GENOMIC DNA]</scope>
    <source>
        <strain evidence="1 2">HPM-16</strain>
    </source>
</reference>
<dbReference type="InterPro" id="IPR013078">
    <property type="entry name" value="His_Pase_superF_clade-1"/>
</dbReference>